<keyword evidence="4" id="KW-1185">Reference proteome</keyword>
<comment type="caution">
    <text evidence="3">The sequence shown here is derived from an EMBL/GenBank/DDBJ whole genome shotgun (WGS) entry which is preliminary data.</text>
</comment>
<dbReference type="InterPro" id="IPR023210">
    <property type="entry name" value="NADP_OxRdtase_dom"/>
</dbReference>
<dbReference type="Gene3D" id="3.20.20.100">
    <property type="entry name" value="NADP-dependent oxidoreductase domain"/>
    <property type="match status" value="1"/>
</dbReference>
<dbReference type="PATRIC" id="fig|1423774.3.peg.2318"/>
<dbReference type="EMBL" id="AZFV01000053">
    <property type="protein sequence ID" value="KRM14094.1"/>
    <property type="molecule type" value="Genomic_DNA"/>
</dbReference>
<gene>
    <name evidence="3" type="ORF">FD31_GL002232</name>
</gene>
<dbReference type="InterPro" id="IPR020471">
    <property type="entry name" value="AKR"/>
</dbReference>
<dbReference type="STRING" id="1423774.FD31_GL002232"/>
<dbReference type="InterPro" id="IPR036812">
    <property type="entry name" value="NAD(P)_OxRdtase_dom_sf"/>
</dbReference>
<reference evidence="3 4" key="1">
    <citation type="journal article" date="2015" name="Genome Announc.">
        <title>Expanding the biotechnology potential of lactobacilli through comparative genomics of 213 strains and associated genera.</title>
        <authorList>
            <person name="Sun Z."/>
            <person name="Harris H.M."/>
            <person name="McCann A."/>
            <person name="Guo C."/>
            <person name="Argimon S."/>
            <person name="Zhang W."/>
            <person name="Yang X."/>
            <person name="Jeffery I.B."/>
            <person name="Cooney J.C."/>
            <person name="Kagawa T.F."/>
            <person name="Liu W."/>
            <person name="Song Y."/>
            <person name="Salvetti E."/>
            <person name="Wrobel A."/>
            <person name="Rasinkangas P."/>
            <person name="Parkhill J."/>
            <person name="Rea M.C."/>
            <person name="O'Sullivan O."/>
            <person name="Ritari J."/>
            <person name="Douillard F.P."/>
            <person name="Paul Ross R."/>
            <person name="Yang R."/>
            <person name="Briner A.E."/>
            <person name="Felis G.E."/>
            <person name="de Vos W.M."/>
            <person name="Barrangou R."/>
            <person name="Klaenhammer T.R."/>
            <person name="Caufield P.W."/>
            <person name="Cui Y."/>
            <person name="Zhang H."/>
            <person name="O'Toole P.W."/>
        </authorList>
    </citation>
    <scope>NUCLEOTIDE SEQUENCE [LARGE SCALE GENOMIC DNA]</scope>
    <source>
        <strain evidence="3 4">DSM 16982</strain>
    </source>
</reference>
<proteinExistence type="predicted"/>
<dbReference type="PRINTS" id="PR00069">
    <property type="entry name" value="ALDKETRDTASE"/>
</dbReference>
<evidence type="ECO:0000313" key="3">
    <source>
        <dbReference type="EMBL" id="KRM14094.1"/>
    </source>
</evidence>
<dbReference type="Proteomes" id="UP000051302">
    <property type="component" value="Unassembled WGS sequence"/>
</dbReference>
<dbReference type="GO" id="GO:0016491">
    <property type="term" value="F:oxidoreductase activity"/>
    <property type="evidence" value="ECO:0007669"/>
    <property type="project" value="UniProtKB-KW"/>
</dbReference>
<feature type="domain" description="NADP-dependent oxidoreductase" evidence="2">
    <location>
        <begin position="11"/>
        <end position="298"/>
    </location>
</feature>
<keyword evidence="1" id="KW-0560">Oxidoreductase</keyword>
<evidence type="ECO:0000259" key="2">
    <source>
        <dbReference type="Pfam" id="PF00248"/>
    </source>
</evidence>
<name>A0A0R1W864_9LACO</name>
<dbReference type="PANTHER" id="PTHR43364">
    <property type="entry name" value="NADH-SPECIFIC METHYLGLYOXAL REDUCTASE-RELATED"/>
    <property type="match status" value="1"/>
</dbReference>
<sequence length="317" mass="35102">MGAITMTELPKLALGAWAWGDSANYFGNDYDESHFKNVYNASIKAGLNLWDTAYAYGKGKSETILGDLMANTPRQDLFISTKFTPMMADPGNKNSVNEMFAGSLARLKTDYVDYYWIHNDDDVELWTPKIIPLVKSGQVKHVGVSNHDLHEIKRVVEILGDAGIKLSAVQNHYSLLDRTSEKAGILEYCQENGIKFFSYMVLEQGALTGKYDEDHPFPAGSQRAVKYNSKLRELSGLNHVLAEIGAKRNVSAAQIAMAWAIAKGTFPIIGVTKVEQVEDAANVAKISLKDDEIQALENSAKEAGISTIREWEKDMTD</sequence>
<organism evidence="3 4">
    <name type="scientific">Companilactobacillus nantensis DSM 16982</name>
    <dbReference type="NCBI Taxonomy" id="1423774"/>
    <lineage>
        <taxon>Bacteria</taxon>
        <taxon>Bacillati</taxon>
        <taxon>Bacillota</taxon>
        <taxon>Bacilli</taxon>
        <taxon>Lactobacillales</taxon>
        <taxon>Lactobacillaceae</taxon>
        <taxon>Companilactobacillus</taxon>
    </lineage>
</organism>
<dbReference type="PANTHER" id="PTHR43364:SF4">
    <property type="entry name" value="NAD(P)-LINKED OXIDOREDUCTASE SUPERFAMILY PROTEIN"/>
    <property type="match status" value="1"/>
</dbReference>
<dbReference type="AlphaFoldDB" id="A0A0R1W864"/>
<dbReference type="Pfam" id="PF00248">
    <property type="entry name" value="Aldo_ket_red"/>
    <property type="match status" value="1"/>
</dbReference>
<evidence type="ECO:0000313" key="4">
    <source>
        <dbReference type="Proteomes" id="UP000051302"/>
    </source>
</evidence>
<dbReference type="SUPFAM" id="SSF51430">
    <property type="entry name" value="NAD(P)-linked oxidoreductase"/>
    <property type="match status" value="1"/>
</dbReference>
<dbReference type="CDD" id="cd19103">
    <property type="entry name" value="AKR_unchar"/>
    <property type="match status" value="1"/>
</dbReference>
<accession>A0A0R1W864</accession>
<dbReference type="GO" id="GO:0005829">
    <property type="term" value="C:cytosol"/>
    <property type="evidence" value="ECO:0007669"/>
    <property type="project" value="TreeGrafter"/>
</dbReference>
<evidence type="ECO:0000256" key="1">
    <source>
        <dbReference type="ARBA" id="ARBA00023002"/>
    </source>
</evidence>
<protein>
    <submittedName>
        <fullName evidence="3">Aldo keto reductase</fullName>
    </submittedName>
</protein>
<dbReference type="InterPro" id="IPR050523">
    <property type="entry name" value="AKR_Detox_Biosynth"/>
</dbReference>